<dbReference type="InterPro" id="IPR032710">
    <property type="entry name" value="NTF2-like_dom_sf"/>
</dbReference>
<comment type="caution">
    <text evidence="2">The sequence shown here is derived from an EMBL/GenBank/DDBJ whole genome shotgun (WGS) entry which is preliminary data.</text>
</comment>
<dbReference type="CDD" id="cd00531">
    <property type="entry name" value="NTF2_like"/>
    <property type="match status" value="1"/>
</dbReference>
<dbReference type="Gene3D" id="3.10.450.50">
    <property type="match status" value="1"/>
</dbReference>
<keyword evidence="3" id="KW-1185">Reference proteome</keyword>
<protein>
    <submittedName>
        <fullName evidence="2">Nuclear transport factor 2 family protein</fullName>
    </submittedName>
</protein>
<dbReference type="InterPro" id="IPR037401">
    <property type="entry name" value="SnoaL-like"/>
</dbReference>
<reference evidence="3" key="1">
    <citation type="journal article" date="2019" name="Int. J. Syst. Evol. Microbiol.">
        <title>The Global Catalogue of Microorganisms (GCM) 10K type strain sequencing project: providing services to taxonomists for standard genome sequencing and annotation.</title>
        <authorList>
            <consortium name="The Broad Institute Genomics Platform"/>
            <consortium name="The Broad Institute Genome Sequencing Center for Infectious Disease"/>
            <person name="Wu L."/>
            <person name="Ma J."/>
        </authorList>
    </citation>
    <scope>NUCLEOTIDE SEQUENCE [LARGE SCALE GENOMIC DNA]</scope>
    <source>
        <strain evidence="3">KCTC 42986</strain>
    </source>
</reference>
<gene>
    <name evidence="2" type="ORF">ACFOFO_01065</name>
</gene>
<sequence>MERNDLVARIDRLESHSEIRMLPAKYALALDMRDLDALANLFAPDIQVSRDKVGRAHFKTWMDETLRNQFTGTAHHIGGHIIEFRDADHACGVVYSKNEHETGPEWVVMQMLYWDDYERIDGRWHFRRRLPCYWYATDLNKPPIGDRKMRWPGRESYDGAWHALWPTWKEFWDRPAEGLPQVAQPAPLDKFLETMRRGAPIPKIRVR</sequence>
<dbReference type="SUPFAM" id="SSF54427">
    <property type="entry name" value="NTF2-like"/>
    <property type="match status" value="1"/>
</dbReference>
<feature type="domain" description="SnoaL-like" evidence="1">
    <location>
        <begin position="12"/>
        <end position="129"/>
    </location>
</feature>
<accession>A0ABV7EYM8</accession>
<dbReference type="RefSeq" id="WP_390325130.1">
    <property type="nucleotide sequence ID" value="NZ_JBHRTP010000003.1"/>
</dbReference>
<proteinExistence type="predicted"/>
<name>A0ABV7EYM8_9BURK</name>
<evidence type="ECO:0000313" key="3">
    <source>
        <dbReference type="Proteomes" id="UP001595530"/>
    </source>
</evidence>
<dbReference type="EMBL" id="JBHRTP010000003">
    <property type="protein sequence ID" value="MFC3106561.1"/>
    <property type="molecule type" value="Genomic_DNA"/>
</dbReference>
<evidence type="ECO:0000259" key="1">
    <source>
        <dbReference type="Pfam" id="PF13577"/>
    </source>
</evidence>
<organism evidence="2 3">
    <name type="scientific">Undibacterium arcticum</name>
    <dbReference type="NCBI Taxonomy" id="1762892"/>
    <lineage>
        <taxon>Bacteria</taxon>
        <taxon>Pseudomonadati</taxon>
        <taxon>Pseudomonadota</taxon>
        <taxon>Betaproteobacteria</taxon>
        <taxon>Burkholderiales</taxon>
        <taxon>Oxalobacteraceae</taxon>
        <taxon>Undibacterium</taxon>
    </lineage>
</organism>
<evidence type="ECO:0000313" key="2">
    <source>
        <dbReference type="EMBL" id="MFC3106561.1"/>
    </source>
</evidence>
<dbReference type="Proteomes" id="UP001595530">
    <property type="component" value="Unassembled WGS sequence"/>
</dbReference>
<dbReference type="Pfam" id="PF13577">
    <property type="entry name" value="SnoaL_4"/>
    <property type="match status" value="1"/>
</dbReference>